<evidence type="ECO:0000313" key="2">
    <source>
        <dbReference type="Proteomes" id="UP001177021"/>
    </source>
</evidence>
<name>A0ACB0IFE8_TRIPR</name>
<keyword evidence="2" id="KW-1185">Reference proteome</keyword>
<reference evidence="1" key="1">
    <citation type="submission" date="2023-10" db="EMBL/GenBank/DDBJ databases">
        <authorList>
            <person name="Rodriguez Cubillos JULIANA M."/>
            <person name="De Vega J."/>
        </authorList>
    </citation>
    <scope>NUCLEOTIDE SEQUENCE</scope>
</reference>
<evidence type="ECO:0000313" key="1">
    <source>
        <dbReference type="EMBL" id="CAJ2630710.1"/>
    </source>
</evidence>
<proteinExistence type="predicted"/>
<protein>
    <submittedName>
        <fullName evidence="1">Uncharacterized protein</fullName>
    </submittedName>
</protein>
<sequence length="79" mass="9438">MNSLKESSISKKQAPIEGSDHRFRWRLFDKTERNCKCEKKSLTYSVCLMAHWQIKQCYLQDNNCGRRQYQSYLEVSALE</sequence>
<accession>A0ACB0IFE8</accession>
<organism evidence="1 2">
    <name type="scientific">Trifolium pratense</name>
    <name type="common">Red clover</name>
    <dbReference type="NCBI Taxonomy" id="57577"/>
    <lineage>
        <taxon>Eukaryota</taxon>
        <taxon>Viridiplantae</taxon>
        <taxon>Streptophyta</taxon>
        <taxon>Embryophyta</taxon>
        <taxon>Tracheophyta</taxon>
        <taxon>Spermatophyta</taxon>
        <taxon>Magnoliopsida</taxon>
        <taxon>eudicotyledons</taxon>
        <taxon>Gunneridae</taxon>
        <taxon>Pentapetalae</taxon>
        <taxon>rosids</taxon>
        <taxon>fabids</taxon>
        <taxon>Fabales</taxon>
        <taxon>Fabaceae</taxon>
        <taxon>Papilionoideae</taxon>
        <taxon>50 kb inversion clade</taxon>
        <taxon>NPAAA clade</taxon>
        <taxon>Hologalegina</taxon>
        <taxon>IRL clade</taxon>
        <taxon>Trifolieae</taxon>
        <taxon>Trifolium</taxon>
    </lineage>
</organism>
<comment type="caution">
    <text evidence="1">The sequence shown here is derived from an EMBL/GenBank/DDBJ whole genome shotgun (WGS) entry which is preliminary data.</text>
</comment>
<gene>
    <name evidence="1" type="ORF">MILVUS5_LOCUS2439</name>
</gene>
<dbReference type="EMBL" id="CASHSV030000001">
    <property type="protein sequence ID" value="CAJ2630710.1"/>
    <property type="molecule type" value="Genomic_DNA"/>
</dbReference>
<dbReference type="Proteomes" id="UP001177021">
    <property type="component" value="Unassembled WGS sequence"/>
</dbReference>